<reference evidence="2" key="1">
    <citation type="journal article" date="2020" name="Stud. Mycol.">
        <title>101 Dothideomycetes genomes: a test case for predicting lifestyles and emergence of pathogens.</title>
        <authorList>
            <person name="Haridas S."/>
            <person name="Albert R."/>
            <person name="Binder M."/>
            <person name="Bloem J."/>
            <person name="Labutti K."/>
            <person name="Salamov A."/>
            <person name="Andreopoulos B."/>
            <person name="Baker S."/>
            <person name="Barry K."/>
            <person name="Bills G."/>
            <person name="Bluhm B."/>
            <person name="Cannon C."/>
            <person name="Castanera R."/>
            <person name="Culley D."/>
            <person name="Daum C."/>
            <person name="Ezra D."/>
            <person name="Gonzalez J."/>
            <person name="Henrissat B."/>
            <person name="Kuo A."/>
            <person name="Liang C."/>
            <person name="Lipzen A."/>
            <person name="Lutzoni F."/>
            <person name="Magnuson J."/>
            <person name="Mondo S."/>
            <person name="Nolan M."/>
            <person name="Ohm R."/>
            <person name="Pangilinan J."/>
            <person name="Park H.-J."/>
            <person name="Ramirez L."/>
            <person name="Alfaro M."/>
            <person name="Sun H."/>
            <person name="Tritt A."/>
            <person name="Yoshinaga Y."/>
            <person name="Zwiers L.-H."/>
            <person name="Turgeon B."/>
            <person name="Goodwin S."/>
            <person name="Spatafora J."/>
            <person name="Crous P."/>
            <person name="Grigoriev I."/>
        </authorList>
    </citation>
    <scope>NUCLEOTIDE SEQUENCE</scope>
    <source>
        <strain evidence="2">CBS 269.34</strain>
    </source>
</reference>
<accession>A0A6A6QSF5</accession>
<keyword evidence="3" id="KW-1185">Reference proteome</keyword>
<proteinExistence type="predicted"/>
<evidence type="ECO:0000256" key="1">
    <source>
        <dbReference type="SAM" id="Phobius"/>
    </source>
</evidence>
<feature type="transmembrane region" description="Helical" evidence="1">
    <location>
        <begin position="89"/>
        <end position="106"/>
    </location>
</feature>
<feature type="transmembrane region" description="Helical" evidence="1">
    <location>
        <begin position="58"/>
        <end position="77"/>
    </location>
</feature>
<sequence length="173" mass="18854">MIIPGITFFIICGLLIAWAVLFATNFYRTSYYNGGTAMETIRSFTVFLAARRLGVATYILYQAAVIIAVGLCVYNLIRNPSASTTSGAVIVLVTLISLLMVLWPALRAMQIMMLPSEILMAPRTNIATTTAIATAGVIGTDFVLLEYFTQAAQYLALVFLLLVANRAPKQESE</sequence>
<name>A0A6A6QSF5_9PEZI</name>
<dbReference type="EMBL" id="MU004189">
    <property type="protein sequence ID" value="KAF2495074.1"/>
    <property type="molecule type" value="Genomic_DNA"/>
</dbReference>
<dbReference type="AlphaFoldDB" id="A0A6A6QSF5"/>
<keyword evidence="1" id="KW-0812">Transmembrane</keyword>
<dbReference type="Proteomes" id="UP000799750">
    <property type="component" value="Unassembled WGS sequence"/>
</dbReference>
<organism evidence="2 3">
    <name type="scientific">Lophium mytilinum</name>
    <dbReference type="NCBI Taxonomy" id="390894"/>
    <lineage>
        <taxon>Eukaryota</taxon>
        <taxon>Fungi</taxon>
        <taxon>Dikarya</taxon>
        <taxon>Ascomycota</taxon>
        <taxon>Pezizomycotina</taxon>
        <taxon>Dothideomycetes</taxon>
        <taxon>Pleosporomycetidae</taxon>
        <taxon>Mytilinidiales</taxon>
        <taxon>Mytilinidiaceae</taxon>
        <taxon>Lophium</taxon>
    </lineage>
</organism>
<feature type="transmembrane region" description="Helical" evidence="1">
    <location>
        <begin position="6"/>
        <end position="27"/>
    </location>
</feature>
<evidence type="ECO:0000313" key="3">
    <source>
        <dbReference type="Proteomes" id="UP000799750"/>
    </source>
</evidence>
<gene>
    <name evidence="2" type="ORF">BU16DRAFT_526964</name>
</gene>
<protein>
    <submittedName>
        <fullName evidence="2">Uncharacterized protein</fullName>
    </submittedName>
</protein>
<evidence type="ECO:0000313" key="2">
    <source>
        <dbReference type="EMBL" id="KAF2495074.1"/>
    </source>
</evidence>
<keyword evidence="1" id="KW-1133">Transmembrane helix</keyword>
<keyword evidence="1" id="KW-0472">Membrane</keyword>
<feature type="transmembrane region" description="Helical" evidence="1">
    <location>
        <begin position="126"/>
        <end position="145"/>
    </location>
</feature>